<dbReference type="GO" id="GO:0008531">
    <property type="term" value="F:riboflavin kinase activity"/>
    <property type="evidence" value="ECO:0007669"/>
    <property type="project" value="InterPro"/>
</dbReference>
<evidence type="ECO:0000256" key="5">
    <source>
        <dbReference type="ARBA" id="ARBA00017394"/>
    </source>
</evidence>
<evidence type="ECO:0000256" key="6">
    <source>
        <dbReference type="ARBA" id="ARBA00022630"/>
    </source>
</evidence>
<dbReference type="PANTHER" id="PTHR40706:SF1">
    <property type="entry name" value="RIBOFLAVIN KINASE"/>
    <property type="match status" value="1"/>
</dbReference>
<evidence type="ECO:0000256" key="10">
    <source>
        <dbReference type="ARBA" id="ARBA00022741"/>
    </source>
</evidence>
<evidence type="ECO:0000259" key="17">
    <source>
        <dbReference type="Pfam" id="PF01982"/>
    </source>
</evidence>
<evidence type="ECO:0000256" key="11">
    <source>
        <dbReference type="ARBA" id="ARBA00022777"/>
    </source>
</evidence>
<comment type="pathway">
    <text evidence="2">Cofactor biosynthesis; FMN biosynthesis; FMN from riboflavin (CTP route): step 1/1.</text>
</comment>
<dbReference type="InterPro" id="IPR039063">
    <property type="entry name" value="RibK_CTP-dep"/>
</dbReference>
<dbReference type="AlphaFoldDB" id="A0AAU7D5N9"/>
<comment type="similarity">
    <text evidence="3">Belongs to the archaeal riboflavin kinase family.</text>
</comment>
<comment type="catalytic activity">
    <reaction evidence="16">
        <text>riboflavin + CTP = CDP + FMN + H(+)</text>
        <dbReference type="Rhea" id="RHEA:25021"/>
        <dbReference type="ChEBI" id="CHEBI:15378"/>
        <dbReference type="ChEBI" id="CHEBI:37563"/>
        <dbReference type="ChEBI" id="CHEBI:57986"/>
        <dbReference type="ChEBI" id="CHEBI:58069"/>
        <dbReference type="ChEBI" id="CHEBI:58210"/>
        <dbReference type="EC" id="2.7.1.161"/>
    </reaction>
</comment>
<evidence type="ECO:0000256" key="14">
    <source>
        <dbReference type="ARBA" id="ARBA00030544"/>
    </source>
</evidence>
<dbReference type="GO" id="GO:0046872">
    <property type="term" value="F:metal ion binding"/>
    <property type="evidence" value="ECO:0007669"/>
    <property type="project" value="UniProtKB-KW"/>
</dbReference>
<dbReference type="SUPFAM" id="SSF82114">
    <property type="entry name" value="Riboflavin kinase-like"/>
    <property type="match status" value="1"/>
</dbReference>
<sequence length="140" mass="15578">MMDGKTLVLRGRVVSGVGSFSFWIGQLQDHYERKTGMRLYPGTLNLQLESEYSLPAKVIRLEASEYGGRVSVSIVPCSIQGRKAFLLRTDANENGTGDHPKTIIEIATDVRLRDLFRLQDGDYLEVAIAPEWAAYGTSEP</sequence>
<dbReference type="EMBL" id="CP121195">
    <property type="protein sequence ID" value="XBH12726.1"/>
    <property type="molecule type" value="Genomic_DNA"/>
</dbReference>
<evidence type="ECO:0000256" key="8">
    <source>
        <dbReference type="ARBA" id="ARBA00022679"/>
    </source>
</evidence>
<evidence type="ECO:0000256" key="1">
    <source>
        <dbReference type="ARBA" id="ARBA00001946"/>
    </source>
</evidence>
<evidence type="ECO:0000256" key="4">
    <source>
        <dbReference type="ARBA" id="ARBA00011987"/>
    </source>
</evidence>
<dbReference type="InterPro" id="IPR023465">
    <property type="entry name" value="Riboflavin_kinase_dom_sf"/>
</dbReference>
<dbReference type="KEGG" id="epl:P4G45_13230"/>
<keyword evidence="12" id="KW-0460">Magnesium</keyword>
<evidence type="ECO:0000256" key="15">
    <source>
        <dbReference type="ARBA" id="ARBA00033116"/>
    </source>
</evidence>
<keyword evidence="6" id="KW-0285">Flavoprotein</keyword>
<keyword evidence="10" id="KW-0547">Nucleotide-binding</keyword>
<evidence type="ECO:0000256" key="13">
    <source>
        <dbReference type="ARBA" id="ARBA00029789"/>
    </source>
</evidence>
<evidence type="ECO:0000256" key="3">
    <source>
        <dbReference type="ARBA" id="ARBA00006428"/>
    </source>
</evidence>
<evidence type="ECO:0000313" key="19">
    <source>
        <dbReference type="EMBL" id="XBH12726.1"/>
    </source>
</evidence>
<dbReference type="Gene3D" id="2.40.30.30">
    <property type="entry name" value="Riboflavin kinase-like"/>
    <property type="match status" value="1"/>
</dbReference>
<evidence type="ECO:0000256" key="2">
    <source>
        <dbReference type="ARBA" id="ARBA00005219"/>
    </source>
</evidence>
<dbReference type="Pfam" id="PF01982">
    <property type="entry name" value="CTP-dep_RFKase"/>
    <property type="match status" value="1"/>
</dbReference>
<keyword evidence="11" id="KW-0418">Kinase</keyword>
<keyword evidence="7" id="KW-0288">FMN</keyword>
<dbReference type="PANTHER" id="PTHR40706">
    <property type="entry name" value="RIBOFLAVIN KINASE"/>
    <property type="match status" value="1"/>
</dbReference>
<dbReference type="EC" id="2.7.1.161" evidence="4"/>
<evidence type="ECO:0000256" key="12">
    <source>
        <dbReference type="ARBA" id="ARBA00022842"/>
    </source>
</evidence>
<evidence type="ECO:0000256" key="7">
    <source>
        <dbReference type="ARBA" id="ARBA00022643"/>
    </source>
</evidence>
<evidence type="ECO:0000256" key="9">
    <source>
        <dbReference type="ARBA" id="ARBA00022723"/>
    </source>
</evidence>
<dbReference type="GO" id="GO:0009231">
    <property type="term" value="P:riboflavin biosynthetic process"/>
    <property type="evidence" value="ECO:0007669"/>
    <property type="project" value="InterPro"/>
</dbReference>
<evidence type="ECO:0000313" key="18">
    <source>
        <dbReference type="EMBL" id="XBH09441.1"/>
    </source>
</evidence>
<name>A0AAU7D5N9_9BACT</name>
<gene>
    <name evidence="18" type="ORF">P4G45_13230</name>
    <name evidence="19" type="ORF">P8936_13640</name>
</gene>
<dbReference type="RefSeq" id="WP_348266952.1">
    <property type="nucleotide sequence ID" value="NZ_CP121194.1"/>
</dbReference>
<accession>A0AAU7D5N9</accession>
<accession>A0AAU7CW76</accession>
<proteinExistence type="inferred from homology"/>
<dbReference type="InterPro" id="IPR023602">
    <property type="entry name" value="Riboflavin_kinase_CTP-dep"/>
</dbReference>
<comment type="cofactor">
    <cofactor evidence="1">
        <name>Mg(2+)</name>
        <dbReference type="ChEBI" id="CHEBI:18420"/>
    </cofactor>
</comment>
<feature type="domain" description="Riboflavin kinase" evidence="17">
    <location>
        <begin position="13"/>
        <end position="128"/>
    </location>
</feature>
<dbReference type="EMBL" id="CP121194">
    <property type="protein sequence ID" value="XBH09441.1"/>
    <property type="molecule type" value="Genomic_DNA"/>
</dbReference>
<reference evidence="19" key="1">
    <citation type="submission" date="2023-03" db="EMBL/GenBank/DDBJ databases">
        <title>Edaphobacter sp.</title>
        <authorList>
            <person name="Huber K.J."/>
            <person name="Papendorf J."/>
            <person name="Pilke C."/>
            <person name="Bunk B."/>
            <person name="Sproeer C."/>
            <person name="Pester M."/>
        </authorList>
    </citation>
    <scope>NUCLEOTIDE SEQUENCE</scope>
    <source>
        <strain evidence="18">DSM 109919</strain>
        <strain evidence="19">DSM 109920</strain>
    </source>
</reference>
<evidence type="ECO:0000256" key="16">
    <source>
        <dbReference type="ARBA" id="ARBA00047857"/>
    </source>
</evidence>
<organism evidence="19">
    <name type="scientific">Edaphobacter paludis</name>
    <dbReference type="NCBI Taxonomy" id="3035702"/>
    <lineage>
        <taxon>Bacteria</taxon>
        <taxon>Pseudomonadati</taxon>
        <taxon>Acidobacteriota</taxon>
        <taxon>Terriglobia</taxon>
        <taxon>Terriglobales</taxon>
        <taxon>Acidobacteriaceae</taxon>
        <taxon>Edaphobacter</taxon>
    </lineage>
</organism>
<dbReference type="GO" id="GO:0000166">
    <property type="term" value="F:nucleotide binding"/>
    <property type="evidence" value="ECO:0007669"/>
    <property type="project" value="UniProtKB-KW"/>
</dbReference>
<keyword evidence="9" id="KW-0479">Metal-binding</keyword>
<keyword evidence="8" id="KW-0808">Transferase</keyword>
<protein>
    <recommendedName>
        <fullName evidence="5">Riboflavin kinase</fullName>
        <ecNumber evidence="4">2.7.1.161</ecNumber>
    </recommendedName>
    <alternativeName>
        <fullName evidence="14">CTP-dependent riboflavin kinase</fullName>
    </alternativeName>
    <alternativeName>
        <fullName evidence="15">CTP:riboflavin 5'-phosphotransferase</fullName>
    </alternativeName>
    <alternativeName>
        <fullName evidence="13">Flavokinase</fullName>
    </alternativeName>
</protein>